<dbReference type="Gene3D" id="3.40.50.300">
    <property type="entry name" value="P-loop containing nucleotide triphosphate hydrolases"/>
    <property type="match status" value="1"/>
</dbReference>
<dbReference type="InterPro" id="IPR004044">
    <property type="entry name" value="KH_dom_type_2"/>
</dbReference>
<protein>
    <recommendedName>
        <fullName evidence="2 6">GTPase Era</fullName>
    </recommendedName>
</protein>
<dbReference type="InterPro" id="IPR015946">
    <property type="entry name" value="KH_dom-like_a/b"/>
</dbReference>
<dbReference type="HAMAP" id="MF_00367">
    <property type="entry name" value="GTPase_Era"/>
    <property type="match status" value="1"/>
</dbReference>
<dbReference type="PANTHER" id="PTHR42698:SF1">
    <property type="entry name" value="GTPASE ERA, MITOCHONDRIAL"/>
    <property type="match status" value="1"/>
</dbReference>
<keyword evidence="6" id="KW-0690">Ribosome biogenesis</keyword>
<dbReference type="PRINTS" id="PR00326">
    <property type="entry name" value="GTP1OBG"/>
</dbReference>
<evidence type="ECO:0000313" key="9">
    <source>
        <dbReference type="EMBL" id="ERP31532.1"/>
    </source>
</evidence>
<keyword evidence="6" id="KW-1003">Cell membrane</keyword>
<feature type="domain" description="KH type-2" evidence="8">
    <location>
        <begin position="216"/>
        <end position="292"/>
    </location>
</feature>
<sequence length="305" mass="34376">MSDSHSFKSAFIALIGRPNSGKSTLLNAVLEENLAIVSPLPQTTQKNMNGVYTEEDLQIVFVDTPGIHMGKHRLNKSISQYGLSMLHDEGITIVCYLIDISRKAGAEEAHLAALAEKARTSKQVVLIFNKVDLFTLPEVEERIAAFLADYPGLTECPRLMVSAKAPDARDVFVDFLRPFIPEGPRYFSPDEITDAHLRYFAAEYVRLQIIGLTYREVPHASHVEITSYTEEEGVHHINADIHVETKGQKAILIGNKGTTIGKIRRQAEWRMRKLTGEKVQYQLFVKVTPHWRDNASQLNEFGFIE</sequence>
<dbReference type="NCBIfam" id="NF000908">
    <property type="entry name" value="PRK00089.1"/>
    <property type="match status" value="1"/>
</dbReference>
<dbReference type="STRING" id="1313304.CALK_1577"/>
<evidence type="ECO:0000256" key="6">
    <source>
        <dbReference type="HAMAP-Rule" id="MF_00367"/>
    </source>
</evidence>
<dbReference type="GO" id="GO:0000028">
    <property type="term" value="P:ribosomal small subunit assembly"/>
    <property type="evidence" value="ECO:0007669"/>
    <property type="project" value="TreeGrafter"/>
</dbReference>
<dbReference type="InterPro" id="IPR027417">
    <property type="entry name" value="P-loop_NTPase"/>
</dbReference>
<feature type="binding site" evidence="6">
    <location>
        <begin position="63"/>
        <end position="67"/>
    </location>
    <ligand>
        <name>GTP</name>
        <dbReference type="ChEBI" id="CHEBI:37565"/>
    </ligand>
</feature>
<evidence type="ECO:0000256" key="4">
    <source>
        <dbReference type="ARBA" id="ARBA00022884"/>
    </source>
</evidence>
<dbReference type="InterPro" id="IPR006073">
    <property type="entry name" value="GTP-bd"/>
</dbReference>
<dbReference type="EMBL" id="ASJR01000012">
    <property type="protein sequence ID" value="ERP31532.1"/>
    <property type="molecule type" value="Genomic_DNA"/>
</dbReference>
<dbReference type="AlphaFoldDB" id="U7D8V2"/>
<keyword evidence="6" id="KW-0963">Cytoplasm</keyword>
<reference evidence="9 10" key="1">
    <citation type="journal article" date="2013" name="Environ. Microbiol.">
        <title>Genome analysis of Chitinivibrio alkaliphilus gen. nov., sp. nov., a novel extremely haloalkaliphilic anaerobic chitinolytic bacterium from the candidate phylum Termite Group 3.</title>
        <authorList>
            <person name="Sorokin D.Y."/>
            <person name="Gumerov V.M."/>
            <person name="Rakitin A.L."/>
            <person name="Beletsky A.V."/>
            <person name="Damste J.S."/>
            <person name="Muyzer G."/>
            <person name="Mardanov A.V."/>
            <person name="Ravin N.V."/>
        </authorList>
    </citation>
    <scope>NUCLEOTIDE SEQUENCE [LARGE SCALE GENOMIC DNA]</scope>
    <source>
        <strain evidence="9 10">ACht1</strain>
    </source>
</reference>
<evidence type="ECO:0000259" key="7">
    <source>
        <dbReference type="Pfam" id="PF01926"/>
    </source>
</evidence>
<dbReference type="GO" id="GO:0043024">
    <property type="term" value="F:ribosomal small subunit binding"/>
    <property type="evidence" value="ECO:0007669"/>
    <property type="project" value="TreeGrafter"/>
</dbReference>
<dbReference type="Gene3D" id="3.30.300.20">
    <property type="match status" value="1"/>
</dbReference>
<feature type="domain" description="G" evidence="7">
    <location>
        <begin position="12"/>
        <end position="130"/>
    </location>
</feature>
<feature type="binding site" evidence="6">
    <location>
        <begin position="16"/>
        <end position="23"/>
    </location>
    <ligand>
        <name>GTP</name>
        <dbReference type="ChEBI" id="CHEBI:37565"/>
    </ligand>
</feature>
<name>U7D8V2_9BACT</name>
<evidence type="ECO:0000256" key="1">
    <source>
        <dbReference type="ARBA" id="ARBA00007921"/>
    </source>
</evidence>
<dbReference type="RefSeq" id="WP_022637030.1">
    <property type="nucleotide sequence ID" value="NZ_ASJR01000012.1"/>
</dbReference>
<dbReference type="NCBIfam" id="TIGR00231">
    <property type="entry name" value="small_GTP"/>
    <property type="match status" value="1"/>
</dbReference>
<dbReference type="CDD" id="cd04163">
    <property type="entry name" value="Era"/>
    <property type="match status" value="1"/>
</dbReference>
<feature type="binding site" evidence="6">
    <location>
        <begin position="129"/>
        <end position="132"/>
    </location>
    <ligand>
        <name>GTP</name>
        <dbReference type="ChEBI" id="CHEBI:37565"/>
    </ligand>
</feature>
<evidence type="ECO:0000256" key="3">
    <source>
        <dbReference type="ARBA" id="ARBA00022741"/>
    </source>
</evidence>
<dbReference type="GO" id="GO:0005886">
    <property type="term" value="C:plasma membrane"/>
    <property type="evidence" value="ECO:0007669"/>
    <property type="project" value="UniProtKB-SubCell"/>
</dbReference>
<keyword evidence="5 6" id="KW-0342">GTP-binding</keyword>
<comment type="function">
    <text evidence="6">An essential GTPase that binds both GDP and GTP, with rapid nucleotide exchange. Plays a role in 16S rRNA processing and 30S ribosomal subunit biogenesis and possibly also in cell cycle regulation and energy metabolism.</text>
</comment>
<dbReference type="SUPFAM" id="SSF52540">
    <property type="entry name" value="P-loop containing nucleoside triphosphate hydrolases"/>
    <property type="match status" value="1"/>
</dbReference>
<dbReference type="CDD" id="cd22534">
    <property type="entry name" value="KH-II_Era"/>
    <property type="match status" value="1"/>
</dbReference>
<evidence type="ECO:0000259" key="8">
    <source>
        <dbReference type="Pfam" id="PF07650"/>
    </source>
</evidence>
<dbReference type="GO" id="GO:0003924">
    <property type="term" value="F:GTPase activity"/>
    <property type="evidence" value="ECO:0007669"/>
    <property type="project" value="UniProtKB-UniRule"/>
</dbReference>
<comment type="subunit">
    <text evidence="6">Monomer.</text>
</comment>
<evidence type="ECO:0000256" key="5">
    <source>
        <dbReference type="ARBA" id="ARBA00023134"/>
    </source>
</evidence>
<keyword evidence="4 6" id="KW-0694">RNA-binding</keyword>
<proteinExistence type="inferred from homology"/>
<dbReference type="Pfam" id="PF01926">
    <property type="entry name" value="MMR_HSR1"/>
    <property type="match status" value="1"/>
</dbReference>
<dbReference type="GO" id="GO:0005525">
    <property type="term" value="F:GTP binding"/>
    <property type="evidence" value="ECO:0007669"/>
    <property type="project" value="UniProtKB-UniRule"/>
</dbReference>
<dbReference type="Proteomes" id="UP000017148">
    <property type="component" value="Unassembled WGS sequence"/>
</dbReference>
<evidence type="ECO:0000313" key="10">
    <source>
        <dbReference type="Proteomes" id="UP000017148"/>
    </source>
</evidence>
<comment type="caution">
    <text evidence="9">The sequence shown here is derived from an EMBL/GenBank/DDBJ whole genome shotgun (WGS) entry which is preliminary data.</text>
</comment>
<dbReference type="InterPro" id="IPR030388">
    <property type="entry name" value="G_ERA_dom"/>
</dbReference>
<keyword evidence="10" id="KW-1185">Reference proteome</keyword>
<dbReference type="Pfam" id="PF07650">
    <property type="entry name" value="KH_2"/>
    <property type="match status" value="1"/>
</dbReference>
<comment type="subcellular location">
    <subcellularLocation>
        <location evidence="6">Cytoplasm</location>
    </subcellularLocation>
    <subcellularLocation>
        <location evidence="6">Cell membrane</location>
        <topology evidence="6">Peripheral membrane protein</topology>
    </subcellularLocation>
</comment>
<keyword evidence="6" id="KW-0472">Membrane</keyword>
<keyword evidence="6" id="KW-0699">rRNA-binding</keyword>
<dbReference type="eggNOG" id="COG1159">
    <property type="taxonomic scope" value="Bacteria"/>
</dbReference>
<organism evidence="9 10">
    <name type="scientific">Chitinivibrio alkaliphilus ACht1</name>
    <dbReference type="NCBI Taxonomy" id="1313304"/>
    <lineage>
        <taxon>Bacteria</taxon>
        <taxon>Pseudomonadati</taxon>
        <taxon>Fibrobacterota</taxon>
        <taxon>Chitinivibrionia</taxon>
        <taxon>Chitinivibrionales</taxon>
        <taxon>Chitinivibrionaceae</taxon>
        <taxon>Chitinivibrio</taxon>
    </lineage>
</organism>
<dbReference type="GO" id="GO:0070181">
    <property type="term" value="F:small ribosomal subunit rRNA binding"/>
    <property type="evidence" value="ECO:0007669"/>
    <property type="project" value="UniProtKB-UniRule"/>
</dbReference>
<dbReference type="PANTHER" id="PTHR42698">
    <property type="entry name" value="GTPASE ERA"/>
    <property type="match status" value="1"/>
</dbReference>
<accession>U7D8V2</accession>
<dbReference type="GO" id="GO:0005829">
    <property type="term" value="C:cytosol"/>
    <property type="evidence" value="ECO:0007669"/>
    <property type="project" value="TreeGrafter"/>
</dbReference>
<dbReference type="InterPro" id="IPR009019">
    <property type="entry name" value="KH_sf_prok-type"/>
</dbReference>
<dbReference type="PATRIC" id="fig|1313304.3.peg.1505"/>
<evidence type="ECO:0000256" key="2">
    <source>
        <dbReference type="ARBA" id="ARBA00020484"/>
    </source>
</evidence>
<dbReference type="InterPro" id="IPR005662">
    <property type="entry name" value="GTPase_Era-like"/>
</dbReference>
<keyword evidence="3 6" id="KW-0547">Nucleotide-binding</keyword>
<dbReference type="SUPFAM" id="SSF54814">
    <property type="entry name" value="Prokaryotic type KH domain (KH-domain type II)"/>
    <property type="match status" value="1"/>
</dbReference>
<dbReference type="InterPro" id="IPR005225">
    <property type="entry name" value="Small_GTP-bd"/>
</dbReference>
<dbReference type="OrthoDB" id="9805918at2"/>
<gene>
    <name evidence="6" type="primary">era</name>
    <name evidence="9" type="ORF">CALK_1577</name>
</gene>
<comment type="similarity">
    <text evidence="1 6">Belongs to the TRAFAC class TrmE-Era-EngA-EngB-Septin-like GTPase superfamily. Era GTPase family.</text>
</comment>
<dbReference type="NCBIfam" id="TIGR00436">
    <property type="entry name" value="era"/>
    <property type="match status" value="1"/>
</dbReference>